<name>A0A1M5NLX4_9FIRM</name>
<dbReference type="InterPro" id="IPR023562">
    <property type="entry name" value="ClpP/TepA"/>
</dbReference>
<feature type="region of interest" description="Disordered" evidence="6">
    <location>
        <begin position="231"/>
        <end position="254"/>
    </location>
</feature>
<dbReference type="GO" id="GO:0006508">
    <property type="term" value="P:proteolysis"/>
    <property type="evidence" value="ECO:0007669"/>
    <property type="project" value="UniProtKB-KW"/>
</dbReference>
<evidence type="ECO:0000256" key="3">
    <source>
        <dbReference type="ARBA" id="ARBA00022801"/>
    </source>
</evidence>
<keyword evidence="3" id="KW-0378">Hydrolase</keyword>
<evidence type="ECO:0000256" key="6">
    <source>
        <dbReference type="SAM" id="MobiDB-lite"/>
    </source>
</evidence>
<dbReference type="AlphaFoldDB" id="A0A1M5NLX4"/>
<dbReference type="PANTHER" id="PTHR33209:SF1">
    <property type="entry name" value="PEPTIDASE S49 DOMAIN-CONTAINING PROTEIN"/>
    <property type="match status" value="1"/>
</dbReference>
<keyword evidence="5" id="KW-0175">Coiled coil</keyword>
<dbReference type="GO" id="GO:0008236">
    <property type="term" value="F:serine-type peptidase activity"/>
    <property type="evidence" value="ECO:0007669"/>
    <property type="project" value="UniProtKB-KW"/>
</dbReference>
<feature type="coiled-coil region" evidence="5">
    <location>
        <begin position="261"/>
        <end position="293"/>
    </location>
</feature>
<dbReference type="Gene3D" id="3.90.226.10">
    <property type="entry name" value="2-enoyl-CoA Hydratase, Chain A, domain 1"/>
    <property type="match status" value="1"/>
</dbReference>
<evidence type="ECO:0000256" key="4">
    <source>
        <dbReference type="ARBA" id="ARBA00022825"/>
    </source>
</evidence>
<keyword evidence="4" id="KW-0720">Serine protease</keyword>
<dbReference type="RefSeq" id="WP_242939215.1">
    <property type="nucleotide sequence ID" value="NZ_FQXH01000005.1"/>
</dbReference>
<feature type="compositionally biased region" description="Polar residues" evidence="6">
    <location>
        <begin position="344"/>
        <end position="361"/>
    </location>
</feature>
<comment type="similarity">
    <text evidence="1">Belongs to the peptidase S49 family.</text>
</comment>
<dbReference type="Proteomes" id="UP000242520">
    <property type="component" value="Unassembled WGS sequence"/>
</dbReference>
<keyword evidence="2 7" id="KW-0645">Protease</keyword>
<evidence type="ECO:0000313" key="8">
    <source>
        <dbReference type="Proteomes" id="UP000242520"/>
    </source>
</evidence>
<dbReference type="PANTHER" id="PTHR33209">
    <property type="entry name" value="PROTEASE 4"/>
    <property type="match status" value="1"/>
</dbReference>
<evidence type="ECO:0000256" key="1">
    <source>
        <dbReference type="ARBA" id="ARBA00008683"/>
    </source>
</evidence>
<evidence type="ECO:0000313" key="7">
    <source>
        <dbReference type="EMBL" id="SHG90209.1"/>
    </source>
</evidence>
<dbReference type="CDD" id="cd07016">
    <property type="entry name" value="S14_ClpP_1"/>
    <property type="match status" value="1"/>
</dbReference>
<feature type="compositionally biased region" description="Basic and acidic residues" evidence="6">
    <location>
        <begin position="367"/>
        <end position="376"/>
    </location>
</feature>
<proteinExistence type="inferred from homology"/>
<dbReference type="SUPFAM" id="SSF52096">
    <property type="entry name" value="ClpP/crotonase"/>
    <property type="match status" value="1"/>
</dbReference>
<feature type="region of interest" description="Disordered" evidence="6">
    <location>
        <begin position="344"/>
        <end position="376"/>
    </location>
</feature>
<evidence type="ECO:0000256" key="5">
    <source>
        <dbReference type="SAM" id="Coils"/>
    </source>
</evidence>
<protein>
    <submittedName>
        <fullName evidence="7">ATP-dependent protease ClpP, protease subunit</fullName>
    </submittedName>
</protein>
<gene>
    <name evidence="7" type="ORF">SAMN02744040_00099</name>
</gene>
<organism evidence="7 8">
    <name type="scientific">Tepidibacter thalassicus DSM 15285</name>
    <dbReference type="NCBI Taxonomy" id="1123350"/>
    <lineage>
        <taxon>Bacteria</taxon>
        <taxon>Bacillati</taxon>
        <taxon>Bacillota</taxon>
        <taxon>Clostridia</taxon>
        <taxon>Peptostreptococcales</taxon>
        <taxon>Peptostreptococcaceae</taxon>
        <taxon>Tepidibacter</taxon>
    </lineage>
</organism>
<accession>A0A1M5NLX4</accession>
<dbReference type="InterPro" id="IPR029045">
    <property type="entry name" value="ClpP/crotonase-like_dom_sf"/>
</dbReference>
<evidence type="ECO:0000256" key="2">
    <source>
        <dbReference type="ARBA" id="ARBA00022670"/>
    </source>
</evidence>
<dbReference type="Pfam" id="PF00574">
    <property type="entry name" value="CLP_protease"/>
    <property type="match status" value="1"/>
</dbReference>
<reference evidence="8" key="1">
    <citation type="submission" date="2016-11" db="EMBL/GenBank/DDBJ databases">
        <authorList>
            <person name="Varghese N."/>
            <person name="Submissions S."/>
        </authorList>
    </citation>
    <scope>NUCLEOTIDE SEQUENCE [LARGE SCALE GENOMIC DNA]</scope>
    <source>
        <strain evidence="8">DSM 15285</strain>
    </source>
</reference>
<sequence length="376" mass="41709">MQKKLIASKIAWNFTQANGDLTEILIYDVIADKQSYNWWTDEKGTEVTPILFKEELNKITTSKICVRINSGGGDVFAAEAIRTAIREKRQEGKKINCKIDGFCGSAAVGIAAACESIAISSSSYFMIHDPMVFAYGYYNISDFSKGQVMLEKIKQGIINAYAAKTGKDKKEISDLMTAETWYTGDEAVENGFCDELMFEEVENTIENVVNSAALDMQMYRNPPISLLNLCSPPHDSRDFSNKTPKQTKSKESENTMEIKTVDELKAAFPDLTKQIENAAAKEERERIKNIEEMAIDGYEGIVNNAKFENPIAAAEVAMKIVAEQKKQGANYLASRNADVVNSNINEVGNSSQEGVENNNGENPYDAAIDKLFPESK</sequence>
<dbReference type="NCBIfam" id="NF045542">
    <property type="entry name" value="Clp_rel_HeadMat"/>
    <property type="match status" value="1"/>
</dbReference>
<keyword evidence="8" id="KW-1185">Reference proteome</keyword>
<dbReference type="EMBL" id="FQXH01000005">
    <property type="protein sequence ID" value="SHG90209.1"/>
    <property type="molecule type" value="Genomic_DNA"/>
</dbReference>
<dbReference type="STRING" id="1123350.SAMN02744040_00099"/>